<sequence>MAKRAKLEVCDDRLSKLGDDLLCSILSFVDAKTAARTTCLSKRWEGLWSRMSVINFDFKQTENEFRNEEDQRNFIRHYLTRRDNLIKVSRLTLSFDFTPSNNLARGIIEYAIAHEVEEMVVDLVVDLYFDDEIEYVPCVTYSSTTLRKLVLFSDFLNEFYEKSWQLPNLHTLYLMAPGVVYDTSDVPLEYLTCLPSLKTLGLRRWELPSTLGLPDLTSLELNEMIYPEDTKVFFSTLLKLENLTLSFTGGMYTRIFVETPNLAHFNIIYPIDVMIDDMDDQRGKLMIRAPNLRTFTSVGLCPFTLEGIVNLEYVNIKLEDSDELRTITPLKKFEYRRRVVNDMLLGVSSATVLSLDFHLLKVFSELPDVIGCSPPVFRFLKYLKVPKDYEELSNARPLLKEYIVGLSTDADIITEFPKKKGVEEVKHLKKEIADLKAKTMQILGEASRLGYENLKQLEQVLDEGLASVKAKKDQLLKETKKKLDVSQKKEQEATVEIATLRSEEQKVAMEDATLKGKIEELQGQLEDRAPREYSPKSDETARQIKTGLFLRTTYMTKS</sequence>
<reference evidence="4" key="1">
    <citation type="submission" date="2023-02" db="EMBL/GenBank/DDBJ databases">
        <title>Genome of toxic invasive species Heracleum sosnowskyi carries increased number of genes despite the absence of recent whole-genome duplications.</title>
        <authorList>
            <person name="Schelkunov M."/>
            <person name="Shtratnikova V."/>
            <person name="Makarenko M."/>
            <person name="Klepikova A."/>
            <person name="Omelchenko D."/>
            <person name="Novikova G."/>
            <person name="Obukhova E."/>
            <person name="Bogdanov V."/>
            <person name="Penin A."/>
            <person name="Logacheva M."/>
        </authorList>
    </citation>
    <scope>NUCLEOTIDE SEQUENCE</scope>
    <source>
        <strain evidence="4">Hsosn_3</strain>
        <tissue evidence="4">Leaf</tissue>
    </source>
</reference>
<evidence type="ECO:0000259" key="3">
    <source>
        <dbReference type="PROSITE" id="PS51297"/>
    </source>
</evidence>
<dbReference type="Pfam" id="PF01486">
    <property type="entry name" value="K-box"/>
    <property type="match status" value="1"/>
</dbReference>
<evidence type="ECO:0000313" key="4">
    <source>
        <dbReference type="EMBL" id="KAK1354190.1"/>
    </source>
</evidence>
<dbReference type="Pfam" id="PF00646">
    <property type="entry name" value="F-box"/>
    <property type="match status" value="1"/>
</dbReference>
<dbReference type="Gene3D" id="1.20.1280.50">
    <property type="match status" value="1"/>
</dbReference>
<feature type="domain" description="K-box" evidence="3">
    <location>
        <begin position="418"/>
        <end position="524"/>
    </location>
</feature>
<dbReference type="GO" id="GO:0005634">
    <property type="term" value="C:nucleus"/>
    <property type="evidence" value="ECO:0007669"/>
    <property type="project" value="InterPro"/>
</dbReference>
<dbReference type="InterPro" id="IPR001810">
    <property type="entry name" value="F-box_dom"/>
</dbReference>
<protein>
    <recommendedName>
        <fullName evidence="3">K-box domain-containing protein</fullName>
    </recommendedName>
</protein>
<gene>
    <name evidence="4" type="ORF">POM88_047446</name>
</gene>
<evidence type="ECO:0000256" key="2">
    <source>
        <dbReference type="SAM" id="MobiDB-lite"/>
    </source>
</evidence>
<dbReference type="GO" id="GO:0003700">
    <property type="term" value="F:DNA-binding transcription factor activity"/>
    <property type="evidence" value="ECO:0007669"/>
    <property type="project" value="InterPro"/>
</dbReference>
<feature type="region of interest" description="Disordered" evidence="2">
    <location>
        <begin position="519"/>
        <end position="542"/>
    </location>
</feature>
<dbReference type="PANTHER" id="PTHR32212">
    <property type="entry name" value="CYCLIN-LIKE F-BOX"/>
    <property type="match status" value="1"/>
</dbReference>
<dbReference type="PROSITE" id="PS51297">
    <property type="entry name" value="K_BOX"/>
    <property type="match status" value="1"/>
</dbReference>
<dbReference type="Proteomes" id="UP001237642">
    <property type="component" value="Unassembled WGS sequence"/>
</dbReference>
<dbReference type="PANTHER" id="PTHR32212:SF260">
    <property type="entry name" value="LEUCINE-RICH REPEAT DOMAIN SUPERFAMILY, F-BOX-LIKE DOMAIN SUPERFAMILY"/>
    <property type="match status" value="1"/>
</dbReference>
<feature type="coiled-coil region" evidence="1">
    <location>
        <begin position="418"/>
        <end position="496"/>
    </location>
</feature>
<dbReference type="Gene3D" id="3.80.10.10">
    <property type="entry name" value="Ribonuclease Inhibitor"/>
    <property type="match status" value="1"/>
</dbReference>
<reference evidence="4" key="2">
    <citation type="submission" date="2023-05" db="EMBL/GenBank/DDBJ databases">
        <authorList>
            <person name="Schelkunov M.I."/>
        </authorList>
    </citation>
    <scope>NUCLEOTIDE SEQUENCE</scope>
    <source>
        <strain evidence="4">Hsosn_3</strain>
        <tissue evidence="4">Leaf</tissue>
    </source>
</reference>
<dbReference type="InterPro" id="IPR036047">
    <property type="entry name" value="F-box-like_dom_sf"/>
</dbReference>
<dbReference type="CDD" id="cd22160">
    <property type="entry name" value="F-box_AtFBL13-like"/>
    <property type="match status" value="1"/>
</dbReference>
<keyword evidence="1" id="KW-0175">Coiled coil</keyword>
<dbReference type="AlphaFoldDB" id="A0AAD8GU53"/>
<name>A0AAD8GU53_9APIA</name>
<proteinExistence type="predicted"/>
<keyword evidence="5" id="KW-1185">Reference proteome</keyword>
<evidence type="ECO:0000256" key="1">
    <source>
        <dbReference type="SAM" id="Coils"/>
    </source>
</evidence>
<organism evidence="4 5">
    <name type="scientific">Heracleum sosnowskyi</name>
    <dbReference type="NCBI Taxonomy" id="360622"/>
    <lineage>
        <taxon>Eukaryota</taxon>
        <taxon>Viridiplantae</taxon>
        <taxon>Streptophyta</taxon>
        <taxon>Embryophyta</taxon>
        <taxon>Tracheophyta</taxon>
        <taxon>Spermatophyta</taxon>
        <taxon>Magnoliopsida</taxon>
        <taxon>eudicotyledons</taxon>
        <taxon>Gunneridae</taxon>
        <taxon>Pentapetalae</taxon>
        <taxon>asterids</taxon>
        <taxon>campanulids</taxon>
        <taxon>Apiales</taxon>
        <taxon>Apiaceae</taxon>
        <taxon>Apioideae</taxon>
        <taxon>apioid superclade</taxon>
        <taxon>Tordylieae</taxon>
        <taxon>Tordyliinae</taxon>
        <taxon>Heracleum</taxon>
    </lineage>
</organism>
<evidence type="ECO:0000313" key="5">
    <source>
        <dbReference type="Proteomes" id="UP001237642"/>
    </source>
</evidence>
<dbReference type="InterPro" id="IPR032675">
    <property type="entry name" value="LRR_dom_sf"/>
</dbReference>
<dbReference type="EMBL" id="JAUIZM010000011">
    <property type="protein sequence ID" value="KAK1354190.1"/>
    <property type="molecule type" value="Genomic_DNA"/>
</dbReference>
<dbReference type="InterPro" id="IPR053781">
    <property type="entry name" value="F-box_AtFBL13-like"/>
</dbReference>
<dbReference type="InterPro" id="IPR002487">
    <property type="entry name" value="TF_Kbox"/>
</dbReference>
<comment type="caution">
    <text evidence="4">The sequence shown here is derived from an EMBL/GenBank/DDBJ whole genome shotgun (WGS) entry which is preliminary data.</text>
</comment>
<dbReference type="SUPFAM" id="SSF52047">
    <property type="entry name" value="RNI-like"/>
    <property type="match status" value="1"/>
</dbReference>
<dbReference type="SUPFAM" id="SSF81383">
    <property type="entry name" value="F-box domain"/>
    <property type="match status" value="1"/>
</dbReference>
<accession>A0AAD8GU53</accession>